<dbReference type="InterPro" id="IPR002656">
    <property type="entry name" value="Acyl_transf_3_dom"/>
</dbReference>
<accession>A0A9D7LLP0</accession>
<keyword evidence="1" id="KW-0812">Transmembrane</keyword>
<dbReference type="GO" id="GO:0016747">
    <property type="term" value="F:acyltransferase activity, transferring groups other than amino-acyl groups"/>
    <property type="evidence" value="ECO:0007669"/>
    <property type="project" value="InterPro"/>
</dbReference>
<evidence type="ECO:0000256" key="1">
    <source>
        <dbReference type="SAM" id="Phobius"/>
    </source>
</evidence>
<feature type="transmembrane region" description="Helical" evidence="1">
    <location>
        <begin position="308"/>
        <end position="329"/>
    </location>
</feature>
<keyword evidence="1" id="KW-1133">Transmembrane helix</keyword>
<dbReference type="PANTHER" id="PTHR11161">
    <property type="entry name" value="O-ACYLTRANSFERASE"/>
    <property type="match status" value="1"/>
</dbReference>
<organism evidence="3 4">
    <name type="scientific">Candidatus Dechloromonas phosphorivorans</name>
    <dbReference type="NCBI Taxonomy" id="2899244"/>
    <lineage>
        <taxon>Bacteria</taxon>
        <taxon>Pseudomonadati</taxon>
        <taxon>Pseudomonadota</taxon>
        <taxon>Betaproteobacteria</taxon>
        <taxon>Rhodocyclales</taxon>
        <taxon>Azonexaceae</taxon>
        <taxon>Dechloromonas</taxon>
    </lineage>
</organism>
<reference evidence="3" key="1">
    <citation type="submission" date="2020-10" db="EMBL/GenBank/DDBJ databases">
        <title>Connecting structure to function with the recovery of over 1000 high-quality activated sludge metagenome-assembled genomes encoding full-length rRNA genes using long-read sequencing.</title>
        <authorList>
            <person name="Singleton C.M."/>
            <person name="Petriglieri F."/>
            <person name="Kristensen J.M."/>
            <person name="Kirkegaard R.H."/>
            <person name="Michaelsen T.Y."/>
            <person name="Andersen M.H."/>
            <person name="Karst S.M."/>
            <person name="Dueholm M.S."/>
            <person name="Nielsen P.H."/>
            <person name="Albertsen M."/>
        </authorList>
    </citation>
    <scope>NUCLEOTIDE SEQUENCE</scope>
    <source>
        <strain evidence="3">OdNE_18-Q3-R46-58_BAT3C.305</strain>
    </source>
</reference>
<dbReference type="Proteomes" id="UP000808146">
    <property type="component" value="Unassembled WGS sequence"/>
</dbReference>
<name>A0A9D7LLP0_9RHOO</name>
<dbReference type="EMBL" id="JADKBR010000003">
    <property type="protein sequence ID" value="MBK8889891.1"/>
    <property type="molecule type" value="Genomic_DNA"/>
</dbReference>
<evidence type="ECO:0000313" key="3">
    <source>
        <dbReference type="EMBL" id="MBK8889891.1"/>
    </source>
</evidence>
<feature type="transmembrane region" description="Helical" evidence="1">
    <location>
        <begin position="273"/>
        <end position="296"/>
    </location>
</feature>
<feature type="transmembrane region" description="Helical" evidence="1">
    <location>
        <begin position="91"/>
        <end position="112"/>
    </location>
</feature>
<feature type="transmembrane region" description="Helical" evidence="1">
    <location>
        <begin position="197"/>
        <end position="214"/>
    </location>
</feature>
<keyword evidence="3" id="KW-0808">Transferase</keyword>
<keyword evidence="3" id="KW-0012">Acyltransferase</keyword>
<feature type="transmembrane region" description="Helical" evidence="1">
    <location>
        <begin position="220"/>
        <end position="237"/>
    </location>
</feature>
<feature type="transmembrane region" description="Helical" evidence="1">
    <location>
        <begin position="147"/>
        <end position="165"/>
    </location>
</feature>
<gene>
    <name evidence="3" type="ORF">IPN75_05580</name>
</gene>
<sequence length="349" mass="37165">MNANRMPLIDAFKAIASQLIVLHHLAAYGPLAGAAQEVAPGTIGWFYDYARIAVQVFLVVAGFLAARAMSPQGGALAGSPWPLIAKRYLRLAIPYFVAIALAVAGAALARVWMNDEAIPAPPTLAQLAAHALLLQSVLGFDSLSAGLWYIAIDFQLFALMTLLLWAGRLGGGAPVLVLAMAAVALFWFNRNENLDNWAIYFFGSYGLGAAAWWAGDRRRLSAWAAVVTCLAIAALVIDFRLRIAVALAVAVALAFSQRSGLLESWPEWPVLAFLGRISYSLFLVHFPICLLANALFVRLGLSAPGVALAFMALAWGASIAVATLFYRWVEKPAASGRIAAALGLAVSKA</sequence>
<dbReference type="AlphaFoldDB" id="A0A9D7LLP0"/>
<feature type="domain" description="Acyltransferase 3" evidence="2">
    <location>
        <begin position="9"/>
        <end position="322"/>
    </location>
</feature>
<feature type="transmembrane region" description="Helical" evidence="1">
    <location>
        <begin position="171"/>
        <end position="188"/>
    </location>
</feature>
<feature type="transmembrane region" description="Helical" evidence="1">
    <location>
        <begin position="244"/>
        <end position="261"/>
    </location>
</feature>
<feature type="transmembrane region" description="Helical" evidence="1">
    <location>
        <begin position="50"/>
        <end position="70"/>
    </location>
</feature>
<dbReference type="InterPro" id="IPR052728">
    <property type="entry name" value="O2_lipid_transport_reg"/>
</dbReference>
<evidence type="ECO:0000259" key="2">
    <source>
        <dbReference type="Pfam" id="PF01757"/>
    </source>
</evidence>
<dbReference type="Pfam" id="PF01757">
    <property type="entry name" value="Acyl_transf_3"/>
    <property type="match status" value="1"/>
</dbReference>
<evidence type="ECO:0000313" key="4">
    <source>
        <dbReference type="Proteomes" id="UP000808146"/>
    </source>
</evidence>
<comment type="caution">
    <text evidence="3">The sequence shown here is derived from an EMBL/GenBank/DDBJ whole genome shotgun (WGS) entry which is preliminary data.</text>
</comment>
<protein>
    <submittedName>
        <fullName evidence="3">Acyltransferase</fullName>
    </submittedName>
</protein>
<proteinExistence type="predicted"/>
<dbReference type="PANTHER" id="PTHR11161:SF12">
    <property type="entry name" value="ACYLTRANSFERASE 3 DOMAIN-CONTAINING PROTEIN-RELATED"/>
    <property type="match status" value="1"/>
</dbReference>
<keyword evidence="1" id="KW-0472">Membrane</keyword>